<feature type="domain" description="DUF1214" evidence="2">
    <location>
        <begin position="356"/>
        <end position="460"/>
    </location>
</feature>
<dbReference type="Gene3D" id="2.60.40.1610">
    <property type="entry name" value="Domain of unknown function DUF1254"/>
    <property type="match status" value="1"/>
</dbReference>
<dbReference type="Pfam" id="PF06863">
    <property type="entry name" value="DUF1254"/>
    <property type="match status" value="1"/>
</dbReference>
<feature type="signal peptide" evidence="1">
    <location>
        <begin position="1"/>
        <end position="27"/>
    </location>
</feature>
<evidence type="ECO:0000313" key="5">
    <source>
        <dbReference type="Proteomes" id="UP001198830"/>
    </source>
</evidence>
<dbReference type="SUPFAM" id="SSF160935">
    <property type="entry name" value="VPA0735-like"/>
    <property type="match status" value="1"/>
</dbReference>
<accession>A0ABS8H5G9</accession>
<evidence type="ECO:0000259" key="2">
    <source>
        <dbReference type="Pfam" id="PF06742"/>
    </source>
</evidence>
<dbReference type="EMBL" id="JAJGNP010000012">
    <property type="protein sequence ID" value="MCC4233775.1"/>
    <property type="molecule type" value="Genomic_DNA"/>
</dbReference>
<evidence type="ECO:0000313" key="4">
    <source>
        <dbReference type="EMBL" id="MCC4233775.1"/>
    </source>
</evidence>
<feature type="domain" description="DUF1254" evidence="3">
    <location>
        <begin position="96"/>
        <end position="225"/>
    </location>
</feature>
<dbReference type="Proteomes" id="UP001198830">
    <property type="component" value="Unassembled WGS sequence"/>
</dbReference>
<dbReference type="PANTHER" id="PTHR36509">
    <property type="entry name" value="BLL3101 PROTEIN"/>
    <property type="match status" value="1"/>
</dbReference>
<dbReference type="Pfam" id="PF06742">
    <property type="entry name" value="DUF1214"/>
    <property type="match status" value="1"/>
</dbReference>
<dbReference type="InterPro" id="IPR037050">
    <property type="entry name" value="DUF1254_sf"/>
</dbReference>
<evidence type="ECO:0000259" key="3">
    <source>
        <dbReference type="Pfam" id="PF06863"/>
    </source>
</evidence>
<organism evidence="4 5">
    <name type="scientific">Sphingobium soli</name>
    <dbReference type="NCBI Taxonomy" id="1591116"/>
    <lineage>
        <taxon>Bacteria</taxon>
        <taxon>Pseudomonadati</taxon>
        <taxon>Pseudomonadota</taxon>
        <taxon>Alphaproteobacteria</taxon>
        <taxon>Sphingomonadales</taxon>
        <taxon>Sphingomonadaceae</taxon>
        <taxon>Sphingobium</taxon>
    </lineage>
</organism>
<keyword evidence="5" id="KW-1185">Reference proteome</keyword>
<protein>
    <submittedName>
        <fullName evidence="4">DUF1254 domain-containing protein</fullName>
    </submittedName>
</protein>
<dbReference type="InterPro" id="IPR010621">
    <property type="entry name" value="DUF1214"/>
</dbReference>
<dbReference type="Gene3D" id="2.60.120.600">
    <property type="entry name" value="Domain of unknown function DUF1214, C-terminal domain"/>
    <property type="match status" value="1"/>
</dbReference>
<comment type="caution">
    <text evidence="4">The sequence shown here is derived from an EMBL/GenBank/DDBJ whole genome shotgun (WGS) entry which is preliminary data.</text>
</comment>
<dbReference type="InterPro" id="IPR010679">
    <property type="entry name" value="DUF1254"/>
</dbReference>
<dbReference type="InterPro" id="IPR037049">
    <property type="entry name" value="DUF1214_C_sf"/>
</dbReference>
<dbReference type="PANTHER" id="PTHR36509:SF2">
    <property type="entry name" value="BLL3101 PROTEIN"/>
    <property type="match status" value="1"/>
</dbReference>
<reference evidence="4 5" key="1">
    <citation type="submission" date="2021-10" db="EMBL/GenBank/DDBJ databases">
        <title>The diversity and Nitrogen Metabolism of Culturable Nitrate-Utilizing Bacteria Within the Oxygen Minimum Zone of the Changjiang (Yangtze River)Estuary.</title>
        <authorList>
            <person name="Zhang D."/>
            <person name="Zheng J."/>
            <person name="Liu S."/>
            <person name="He W."/>
        </authorList>
    </citation>
    <scope>NUCLEOTIDE SEQUENCE [LARGE SCALE GENOMIC DNA]</scope>
    <source>
        <strain evidence="4 5">FXH275-2</strain>
    </source>
</reference>
<sequence>MNMRSYAPAARSVAMLLPLLASSAGHAQTRSFAAPEAPATRSGYGEDLLPRNEKDRAALLRTTAFEATVYGMSAYLQYEQLYRQAIDRGSDNYTGFNRFAHDRNLAGPDYATFKVPNTDTLYSTAWIDLSKGPVEIDIPATQLKYFTLNIFDIFGNPSNLSNRTIGFEGGRFLLVPRGWNGTPPKGVRIYHAATTQLWILMRAFAQSDAEVRTARAFQDAVKIIPPKEGEETANVSGYASPPPPASGALGYLRVLDYVLRTNGWQPGEAALVSQFRSLGIMGDKAFDPDALTPAAQAAIESGYTEALGMLTRAKAQLGEPTGTGWMKVNKAVYGFNYVRRSVINIAGLGANVREENASYTTFVDGKGATFDGASNRYTLRLQTPPPVNSFWSVTLYDSKTFALYPNPLGRYLVSDRTKGLKIRKDGSIDIRIQHDAPATGNWLPAPAGPFFVVIRAYGPKPAMLNGQWLPPPISADRGAQ</sequence>
<evidence type="ECO:0000256" key="1">
    <source>
        <dbReference type="SAM" id="SignalP"/>
    </source>
</evidence>
<keyword evidence="1" id="KW-0732">Signal</keyword>
<gene>
    <name evidence="4" type="ORF">LL253_13895</name>
</gene>
<proteinExistence type="predicted"/>
<feature type="chain" id="PRO_5046348227" evidence="1">
    <location>
        <begin position="28"/>
        <end position="480"/>
    </location>
</feature>
<name>A0ABS8H5G9_9SPHN</name>